<dbReference type="Proteomes" id="UP000000600">
    <property type="component" value="Unassembled WGS sequence"/>
</dbReference>
<evidence type="ECO:0000313" key="1">
    <source>
        <dbReference type="EMBL" id="CAK58916.1"/>
    </source>
</evidence>
<gene>
    <name evidence="1" type="ORF">GSPATT00029546001</name>
</gene>
<dbReference type="HOGENOM" id="CLU_2872444_0_0_1"/>
<accession>A0BK49</accession>
<dbReference type="KEGG" id="ptm:GSPATT00029546001"/>
<dbReference type="AlphaFoldDB" id="A0BK49"/>
<dbReference type="InParanoid" id="A0BK49"/>
<protein>
    <submittedName>
        <fullName evidence="1">Uncharacterized protein</fullName>
    </submittedName>
</protein>
<dbReference type="RefSeq" id="XP_001426314.1">
    <property type="nucleotide sequence ID" value="XM_001426277.1"/>
</dbReference>
<sequence length="64" mass="7698">MAKQFLWLQLGTENLRQIDLIAEKHICQANIYEPSFVLRERGVEFIHCIQRLKLNKKQLFRINT</sequence>
<name>A0BK49_PARTE</name>
<evidence type="ECO:0000313" key="2">
    <source>
        <dbReference type="Proteomes" id="UP000000600"/>
    </source>
</evidence>
<reference evidence="1 2" key="1">
    <citation type="journal article" date="2006" name="Nature">
        <title>Global trends of whole-genome duplications revealed by the ciliate Paramecium tetraurelia.</title>
        <authorList>
            <consortium name="Genoscope"/>
            <person name="Aury J.-M."/>
            <person name="Jaillon O."/>
            <person name="Duret L."/>
            <person name="Noel B."/>
            <person name="Jubin C."/>
            <person name="Porcel B.M."/>
            <person name="Segurens B."/>
            <person name="Daubin V."/>
            <person name="Anthouard V."/>
            <person name="Aiach N."/>
            <person name="Arnaiz O."/>
            <person name="Billaut A."/>
            <person name="Beisson J."/>
            <person name="Blanc I."/>
            <person name="Bouhouche K."/>
            <person name="Camara F."/>
            <person name="Duharcourt S."/>
            <person name="Guigo R."/>
            <person name="Gogendeau D."/>
            <person name="Katinka M."/>
            <person name="Keller A.-M."/>
            <person name="Kissmehl R."/>
            <person name="Klotz C."/>
            <person name="Koll F."/>
            <person name="Le Moue A."/>
            <person name="Lepere C."/>
            <person name="Malinsky S."/>
            <person name="Nowacki M."/>
            <person name="Nowak J.K."/>
            <person name="Plattner H."/>
            <person name="Poulain J."/>
            <person name="Ruiz F."/>
            <person name="Serrano V."/>
            <person name="Zagulski M."/>
            <person name="Dessen P."/>
            <person name="Betermier M."/>
            <person name="Weissenbach J."/>
            <person name="Scarpelli C."/>
            <person name="Schachter V."/>
            <person name="Sperling L."/>
            <person name="Meyer E."/>
            <person name="Cohen J."/>
            <person name="Wincker P."/>
        </authorList>
    </citation>
    <scope>NUCLEOTIDE SEQUENCE [LARGE SCALE GENOMIC DNA]</scope>
    <source>
        <strain evidence="1 2">Stock d4-2</strain>
    </source>
</reference>
<proteinExistence type="predicted"/>
<organism evidence="1 2">
    <name type="scientific">Paramecium tetraurelia</name>
    <dbReference type="NCBI Taxonomy" id="5888"/>
    <lineage>
        <taxon>Eukaryota</taxon>
        <taxon>Sar</taxon>
        <taxon>Alveolata</taxon>
        <taxon>Ciliophora</taxon>
        <taxon>Intramacronucleata</taxon>
        <taxon>Oligohymenophorea</taxon>
        <taxon>Peniculida</taxon>
        <taxon>Parameciidae</taxon>
        <taxon>Paramecium</taxon>
    </lineage>
</organism>
<keyword evidence="2" id="KW-1185">Reference proteome</keyword>
<dbReference type="GeneID" id="5012098"/>
<dbReference type="EMBL" id="CT867999">
    <property type="protein sequence ID" value="CAK58916.1"/>
    <property type="molecule type" value="Genomic_DNA"/>
</dbReference>